<evidence type="ECO:0000313" key="7">
    <source>
        <dbReference type="Proteomes" id="UP000044071"/>
    </source>
</evidence>
<dbReference type="SUPFAM" id="SSF53901">
    <property type="entry name" value="Thiolase-like"/>
    <property type="match status" value="2"/>
</dbReference>
<evidence type="ECO:0000256" key="3">
    <source>
        <dbReference type="PIRSR" id="PIRSR000451-1"/>
    </source>
</evidence>
<evidence type="ECO:0000256" key="1">
    <source>
        <dbReference type="ARBA" id="ARBA00005531"/>
    </source>
</evidence>
<dbReference type="GO" id="GO:0030639">
    <property type="term" value="P:polyketide biosynthetic process"/>
    <property type="evidence" value="ECO:0007669"/>
    <property type="project" value="TreeGrafter"/>
</dbReference>
<evidence type="ECO:0000313" key="6">
    <source>
        <dbReference type="EMBL" id="CDZ78596.1"/>
    </source>
</evidence>
<proteinExistence type="inferred from homology"/>
<dbReference type="InterPro" id="IPR011141">
    <property type="entry name" value="Polyketide_synthase_type-III"/>
</dbReference>
<dbReference type="AlphaFoldDB" id="A0A078L0B3"/>
<keyword evidence="7" id="KW-1185">Reference proteome</keyword>
<dbReference type="Pfam" id="PF02797">
    <property type="entry name" value="Chal_sti_synt_C"/>
    <property type="match status" value="1"/>
</dbReference>
<dbReference type="Pfam" id="PF00195">
    <property type="entry name" value="Chal_sti_synt_N"/>
    <property type="match status" value="1"/>
</dbReference>
<dbReference type="PANTHER" id="PTHR11877:SF46">
    <property type="entry name" value="TYPE III POLYKETIDE SYNTHASE A"/>
    <property type="match status" value="1"/>
</dbReference>
<feature type="active site" description="Acyl-thioester intermediate" evidence="3">
    <location>
        <position position="153"/>
    </location>
</feature>
<evidence type="ECO:0000259" key="5">
    <source>
        <dbReference type="Pfam" id="PF02797"/>
    </source>
</evidence>
<dbReference type="EMBL" id="CCSB01000003">
    <property type="protein sequence ID" value="CDZ78596.1"/>
    <property type="molecule type" value="Genomic_DNA"/>
</dbReference>
<evidence type="ECO:0000259" key="4">
    <source>
        <dbReference type="Pfam" id="PF00195"/>
    </source>
</evidence>
<dbReference type="Gene3D" id="3.40.47.10">
    <property type="match status" value="2"/>
</dbReference>
<organism evidence="6 7">
    <name type="scientific">Legionella massiliensis</name>
    <dbReference type="NCBI Taxonomy" id="1034943"/>
    <lineage>
        <taxon>Bacteria</taxon>
        <taxon>Pseudomonadati</taxon>
        <taxon>Pseudomonadota</taxon>
        <taxon>Gammaproteobacteria</taxon>
        <taxon>Legionellales</taxon>
        <taxon>Legionellaceae</taxon>
        <taxon>Legionella</taxon>
    </lineage>
</organism>
<accession>A0A078L0B3</accession>
<sequence length="372" mass="40920">MITAITAIGTANPPHLHEQQTVANTIGQLLKLGLAKKRLLKSIYKSSGIESRYSVLANDQETTEQFTFIPNSVATSPSTATRMEIYRQNALPLAMAAIESCLATKENFAKQQITHLIIVSCTGMYAPGIDIEIIQKLNLNSTVKRTTIHFMGCYAAFNGIKAADAICKADPAAKALVVCVELCTIHLQHKEDMDNLIANAIFADGAAAVLIEANPEQNKYFSLEYFHCDLLPQSSKEMAWHIGNHGFDMVLTSYVPEAIKSGIASFFHKLIAQGKLTPELIDIYAIHPGGVKILQACEEALKISREKNNYSYETLRNFGNMSSATVLFVLKSIWDDIKKDSDDNKRIFSCAFGPGLTLESMLLSVRHCEAVV</sequence>
<dbReference type="PANTHER" id="PTHR11877">
    <property type="entry name" value="HYDROXYMETHYLGLUTARYL-COA SYNTHASE"/>
    <property type="match status" value="1"/>
</dbReference>
<dbReference type="eggNOG" id="COG3424">
    <property type="taxonomic scope" value="Bacteria"/>
</dbReference>
<dbReference type="PIRSF" id="PIRSF000451">
    <property type="entry name" value="PKS_III"/>
    <property type="match status" value="1"/>
</dbReference>
<dbReference type="InterPro" id="IPR001099">
    <property type="entry name" value="Chalcone/stilbene_synt_N"/>
</dbReference>
<dbReference type="Proteomes" id="UP000044071">
    <property type="component" value="Unassembled WGS sequence"/>
</dbReference>
<name>A0A078L0B3_9GAMM</name>
<evidence type="ECO:0000256" key="2">
    <source>
        <dbReference type="ARBA" id="ARBA00022679"/>
    </source>
</evidence>
<gene>
    <name evidence="6" type="ORF">BN59_02906</name>
</gene>
<dbReference type="STRING" id="1034943.BN59_02906"/>
<dbReference type="InterPro" id="IPR016039">
    <property type="entry name" value="Thiolase-like"/>
</dbReference>
<dbReference type="CDD" id="cd00831">
    <property type="entry name" value="CHS_like"/>
    <property type="match status" value="1"/>
</dbReference>
<reference evidence="6 7" key="1">
    <citation type="submission" date="2014-06" db="EMBL/GenBank/DDBJ databases">
        <authorList>
            <person name="Urmite Genomes Urmite Genomes"/>
        </authorList>
    </citation>
    <scope>NUCLEOTIDE SEQUENCE [LARGE SCALE GENOMIC DNA]</scope>
</reference>
<comment type="similarity">
    <text evidence="1">Belongs to the thiolase-like superfamily. Chalcone/stilbene synthases family.</text>
</comment>
<dbReference type="GO" id="GO:0016747">
    <property type="term" value="F:acyltransferase activity, transferring groups other than amino-acyl groups"/>
    <property type="evidence" value="ECO:0007669"/>
    <property type="project" value="InterPro"/>
</dbReference>
<feature type="domain" description="Chalcone/stilbene synthase N-terminal" evidence="4">
    <location>
        <begin position="4"/>
        <end position="215"/>
    </location>
</feature>
<keyword evidence="2" id="KW-0808">Transferase</keyword>
<protein>
    <submittedName>
        <fullName evidence="6">Alpha-pyrone synthesis polyketide synthase-like Pks18</fullName>
    </submittedName>
</protein>
<dbReference type="OrthoDB" id="9786288at2"/>
<dbReference type="InterPro" id="IPR012328">
    <property type="entry name" value="Chalcone/stilbene_synt_C"/>
</dbReference>
<feature type="domain" description="Chalcone/stilbene synthase C-terminal" evidence="5">
    <location>
        <begin position="228"/>
        <end position="364"/>
    </location>
</feature>
<dbReference type="RefSeq" id="WP_044011721.1">
    <property type="nucleotide sequence ID" value="NZ_CCVW01000003.1"/>
</dbReference>